<dbReference type="PANTHER" id="PTHR43792:SF1">
    <property type="entry name" value="N-ACETYLTRANSFERASE DOMAIN-CONTAINING PROTEIN"/>
    <property type="match status" value="1"/>
</dbReference>
<keyword evidence="3" id="KW-1185">Reference proteome</keyword>
<evidence type="ECO:0000313" key="2">
    <source>
        <dbReference type="EMBL" id="SHI28064.1"/>
    </source>
</evidence>
<dbReference type="GO" id="GO:0016747">
    <property type="term" value="F:acyltransferase activity, transferring groups other than amino-acyl groups"/>
    <property type="evidence" value="ECO:0007669"/>
    <property type="project" value="InterPro"/>
</dbReference>
<dbReference type="Proteomes" id="UP000184278">
    <property type="component" value="Unassembled WGS sequence"/>
</dbReference>
<dbReference type="Gene3D" id="3.40.630.30">
    <property type="match status" value="1"/>
</dbReference>
<protein>
    <submittedName>
        <fullName evidence="2">Protein N-acetyltransferase, RimJ/RimL family</fullName>
    </submittedName>
</protein>
<keyword evidence="2" id="KW-0808">Transferase</keyword>
<organism evidence="2 3">
    <name type="scientific">Butyrivibrio fibrisolvens DSM 3071</name>
    <dbReference type="NCBI Taxonomy" id="1121131"/>
    <lineage>
        <taxon>Bacteria</taxon>
        <taxon>Bacillati</taxon>
        <taxon>Bacillota</taxon>
        <taxon>Clostridia</taxon>
        <taxon>Lachnospirales</taxon>
        <taxon>Lachnospiraceae</taxon>
        <taxon>Butyrivibrio</taxon>
    </lineage>
</organism>
<dbReference type="InterPro" id="IPR016181">
    <property type="entry name" value="Acyl_CoA_acyltransferase"/>
</dbReference>
<dbReference type="InterPro" id="IPR000182">
    <property type="entry name" value="GNAT_dom"/>
</dbReference>
<dbReference type="RefSeq" id="WP_242951190.1">
    <property type="nucleotide sequence ID" value="NZ_FQXK01000023.1"/>
</dbReference>
<dbReference type="GeneID" id="89510953"/>
<dbReference type="InterPro" id="IPR051531">
    <property type="entry name" value="N-acetyltransferase"/>
</dbReference>
<dbReference type="AlphaFoldDB" id="A0A1M5ZUX5"/>
<dbReference type="Pfam" id="PF13302">
    <property type="entry name" value="Acetyltransf_3"/>
    <property type="match status" value="1"/>
</dbReference>
<sequence length="171" mass="20129">MEQKIILETDRLYLREMNMDDFDALYKVLTDTNIMQHYPYIFDEKRVISWIERNMNRYRDNGFGLWAVCLKDTGEMIGDCGLTLQNIDGEMLPEIGYHIRADKQRKGYAKEAASAVRDWAFTNTDYPALYSYCKYTNVGSYRTAESIGMHFEKEYPDPDNKITHVSVIFRD</sequence>
<dbReference type="SUPFAM" id="SSF55729">
    <property type="entry name" value="Acyl-CoA N-acyltransferases (Nat)"/>
    <property type="match status" value="1"/>
</dbReference>
<dbReference type="PANTHER" id="PTHR43792">
    <property type="entry name" value="GNAT FAMILY, PUTATIVE (AFU_ORTHOLOGUE AFUA_3G00765)-RELATED-RELATED"/>
    <property type="match status" value="1"/>
</dbReference>
<proteinExistence type="predicted"/>
<evidence type="ECO:0000259" key="1">
    <source>
        <dbReference type="PROSITE" id="PS51186"/>
    </source>
</evidence>
<gene>
    <name evidence="2" type="ORF">SAMN02745229_02731</name>
</gene>
<dbReference type="PROSITE" id="PS51186">
    <property type="entry name" value="GNAT"/>
    <property type="match status" value="1"/>
</dbReference>
<evidence type="ECO:0000313" key="3">
    <source>
        <dbReference type="Proteomes" id="UP000184278"/>
    </source>
</evidence>
<reference evidence="3" key="1">
    <citation type="submission" date="2016-11" db="EMBL/GenBank/DDBJ databases">
        <authorList>
            <person name="Varghese N."/>
            <person name="Submissions S."/>
        </authorList>
    </citation>
    <scope>NUCLEOTIDE SEQUENCE [LARGE SCALE GENOMIC DNA]</scope>
    <source>
        <strain evidence="3">DSM 3071</strain>
    </source>
</reference>
<feature type="domain" description="N-acetyltransferase" evidence="1">
    <location>
        <begin position="12"/>
        <end position="171"/>
    </location>
</feature>
<name>A0A1M5ZUX5_BUTFI</name>
<dbReference type="STRING" id="1121131.SAMN02745229_02731"/>
<dbReference type="EMBL" id="FQXK01000023">
    <property type="protein sequence ID" value="SHI28064.1"/>
    <property type="molecule type" value="Genomic_DNA"/>
</dbReference>
<accession>A0A1M5ZUX5</accession>